<dbReference type="Proteomes" id="UP000014244">
    <property type="component" value="Unassembled WGS sequence"/>
</dbReference>
<evidence type="ECO:0000313" key="1">
    <source>
        <dbReference type="EMBL" id="EPC74192.1"/>
    </source>
</evidence>
<dbReference type="EMBL" id="ANKE01000235">
    <property type="protein sequence ID" value="EPC74192.1"/>
    <property type="molecule type" value="Genomic_DNA"/>
</dbReference>
<reference evidence="1 2" key="1">
    <citation type="journal article" date="2013" name="PLoS ONE">
        <title>Lactobacillus paracasei comparative genomics: towards species pan-genome definition and exploitation of diversity.</title>
        <authorList>
            <person name="Smokvina T."/>
            <person name="Wels M."/>
            <person name="Polka J."/>
            <person name="Chervaux C."/>
            <person name="Brisse S."/>
            <person name="Boekhorst J."/>
            <person name="van Hylckama Vlieg J.E."/>
            <person name="Siezen R.J."/>
        </authorList>
    </citation>
    <scope>NUCLEOTIDE SEQUENCE [LARGE SCALE GENOMIC DNA]</scope>
    <source>
        <strain evidence="1 2">Lpp41</strain>
    </source>
</reference>
<organism evidence="1 2">
    <name type="scientific">Lacticaseibacillus paracasei subsp. paracasei Lpp41</name>
    <dbReference type="NCBI Taxonomy" id="1256208"/>
    <lineage>
        <taxon>Bacteria</taxon>
        <taxon>Bacillati</taxon>
        <taxon>Bacillota</taxon>
        <taxon>Bacilli</taxon>
        <taxon>Lactobacillales</taxon>
        <taxon>Lactobacillaceae</taxon>
        <taxon>Lacticaseibacillus</taxon>
    </lineage>
</organism>
<comment type="caution">
    <text evidence="1">The sequence shown here is derived from an EMBL/GenBank/DDBJ whole genome shotgun (WGS) entry which is preliminary data.</text>
</comment>
<protein>
    <submittedName>
        <fullName evidence="1">Uncharacterized protein</fullName>
    </submittedName>
</protein>
<dbReference type="AlphaFoldDB" id="A0A829H800"/>
<proteinExistence type="predicted"/>
<feature type="non-terminal residue" evidence="1">
    <location>
        <position position="22"/>
    </location>
</feature>
<sequence>MAFEGLSERLQKAFSGLRRKGK</sequence>
<accession>A0A829H800</accession>
<evidence type="ECO:0000313" key="2">
    <source>
        <dbReference type="Proteomes" id="UP000014244"/>
    </source>
</evidence>
<name>A0A829H800_LACPA</name>
<gene>
    <name evidence="1" type="ORF">Lpp41_04668</name>
</gene>